<dbReference type="Proteomes" id="UP000587527">
    <property type="component" value="Unassembled WGS sequence"/>
</dbReference>
<sequence length="169" mass="17045">MNTGTWLFLAIGAVGVVIAAIAVLGGDLFDLGDGFVNTEVISALVGGFGFGAAAANELVGAEAGQAVVILLGLAIGAIIAWLAWLASSRLRNMPTDATPNRDHLAGTTGVVVTPVPAEGFGEVLVRIGGQPVKLSARSARPLPFGAKVLVLDALSDTSVIVEESTPTTL</sequence>
<accession>A0A841BYB2</accession>
<dbReference type="EMBL" id="JACHMN010000003">
    <property type="protein sequence ID" value="MBB5872109.1"/>
    <property type="molecule type" value="Genomic_DNA"/>
</dbReference>
<feature type="transmembrane region" description="Helical" evidence="1">
    <location>
        <begin position="67"/>
        <end position="86"/>
    </location>
</feature>
<keyword evidence="1" id="KW-0812">Transmembrane</keyword>
<keyword evidence="1" id="KW-1133">Transmembrane helix</keyword>
<keyword evidence="2" id="KW-0645">Protease</keyword>
<organism evidence="2 3">
    <name type="scientific">Allocatelliglobosispora scoriae</name>
    <dbReference type="NCBI Taxonomy" id="643052"/>
    <lineage>
        <taxon>Bacteria</taxon>
        <taxon>Bacillati</taxon>
        <taxon>Actinomycetota</taxon>
        <taxon>Actinomycetes</taxon>
        <taxon>Micromonosporales</taxon>
        <taxon>Micromonosporaceae</taxon>
        <taxon>Allocatelliglobosispora</taxon>
    </lineage>
</organism>
<keyword evidence="3" id="KW-1185">Reference proteome</keyword>
<gene>
    <name evidence="2" type="ORF">F4553_005543</name>
</gene>
<keyword evidence="1" id="KW-0472">Membrane</keyword>
<name>A0A841BYB2_9ACTN</name>
<reference evidence="2 3" key="1">
    <citation type="submission" date="2020-08" db="EMBL/GenBank/DDBJ databases">
        <title>Sequencing the genomes of 1000 actinobacteria strains.</title>
        <authorList>
            <person name="Klenk H.-P."/>
        </authorList>
    </citation>
    <scope>NUCLEOTIDE SEQUENCE [LARGE SCALE GENOMIC DNA]</scope>
    <source>
        <strain evidence="2 3">DSM 45362</strain>
    </source>
</reference>
<evidence type="ECO:0000256" key="1">
    <source>
        <dbReference type="SAM" id="Phobius"/>
    </source>
</evidence>
<evidence type="ECO:0000313" key="3">
    <source>
        <dbReference type="Proteomes" id="UP000587527"/>
    </source>
</evidence>
<keyword evidence="2" id="KW-0378">Hydrolase</keyword>
<dbReference type="Gene3D" id="2.40.50.140">
    <property type="entry name" value="Nucleic acid-binding proteins"/>
    <property type="match status" value="1"/>
</dbReference>
<comment type="caution">
    <text evidence="2">The sequence shown here is derived from an EMBL/GenBank/DDBJ whole genome shotgun (WGS) entry which is preliminary data.</text>
</comment>
<evidence type="ECO:0000313" key="2">
    <source>
        <dbReference type="EMBL" id="MBB5872109.1"/>
    </source>
</evidence>
<dbReference type="GO" id="GO:0006508">
    <property type="term" value="P:proteolysis"/>
    <property type="evidence" value="ECO:0007669"/>
    <property type="project" value="UniProtKB-KW"/>
</dbReference>
<dbReference type="RefSeq" id="WP_184841479.1">
    <property type="nucleotide sequence ID" value="NZ_JACHMN010000003.1"/>
</dbReference>
<dbReference type="GO" id="GO:0008233">
    <property type="term" value="F:peptidase activity"/>
    <property type="evidence" value="ECO:0007669"/>
    <property type="project" value="UniProtKB-KW"/>
</dbReference>
<feature type="transmembrane region" description="Helical" evidence="1">
    <location>
        <begin position="6"/>
        <end position="24"/>
    </location>
</feature>
<dbReference type="InterPro" id="IPR012340">
    <property type="entry name" value="NA-bd_OB-fold"/>
</dbReference>
<dbReference type="AlphaFoldDB" id="A0A841BYB2"/>
<proteinExistence type="predicted"/>
<protein>
    <submittedName>
        <fullName evidence="2">Membrane protein implicated in regulation of membrane protease activity</fullName>
    </submittedName>
</protein>